<name>A0A7W3R732_9ACTN</name>
<keyword evidence="8" id="KW-1185">Reference proteome</keyword>
<feature type="region of interest" description="Disordered" evidence="4">
    <location>
        <begin position="1"/>
        <end position="23"/>
    </location>
</feature>
<dbReference type="InterPro" id="IPR027417">
    <property type="entry name" value="P-loop_NTPase"/>
</dbReference>
<dbReference type="GO" id="GO:0005524">
    <property type="term" value="F:ATP binding"/>
    <property type="evidence" value="ECO:0007669"/>
    <property type="project" value="UniProtKB-UniRule"/>
</dbReference>
<dbReference type="PANTHER" id="PTHR22683:SF41">
    <property type="entry name" value="DNA TRANSLOCASE FTSK"/>
    <property type="match status" value="1"/>
</dbReference>
<evidence type="ECO:0000313" key="7">
    <source>
        <dbReference type="EMBL" id="MBA9002054.1"/>
    </source>
</evidence>
<keyword evidence="1 3" id="KW-0547">Nucleotide-binding</keyword>
<feature type="region of interest" description="Disordered" evidence="4">
    <location>
        <begin position="703"/>
        <end position="742"/>
    </location>
</feature>
<dbReference type="InterPro" id="IPR002543">
    <property type="entry name" value="FtsK_dom"/>
</dbReference>
<dbReference type="GO" id="GO:0003677">
    <property type="term" value="F:DNA binding"/>
    <property type="evidence" value="ECO:0007669"/>
    <property type="project" value="InterPro"/>
</dbReference>
<sequence length="742" mass="80537">MEQTAHNGEPGAEVVPFPGAHTAESPAPAVAVAVTKDAETGETEVIEGELVESGAPVPVDDPTVPPPGGWLAERRAYLDAAPPVIPSYLRNRGEFAENVMLAARYYTHKTTFHLLRVPLYTGRLWLRAPAGAGRMVGAWYRWVTDAEAKPVLAKAAGTGDVQAWTKLTTLQTQRTNFRRKASLVVMVPVALLVTLAAVFLPDWALGLAAAGVASLLGLAGRDADKPIVSRYVAVHVQRRLDSGEIVAALEAIKVKGEVRFVAPIAVDGPGWRAELDLPGGYLADEVLEKRAALAAAMRRPLGTVWPETDPDAHPGRLVLWVAKVDPAKTKRRLWPLMKDGQANLFEAIPFGFDPRGRLVELDLMYANVLIGGVMGSGKTSAVLVIALAGALDPTCEMWIYEMKGSGDLDAVRPVCHRYVSGDDDEDCKAALDGLKALEREMKRRKRIIKELPLEDVPNGRKVYPHLAARKNLRLHPILAIFDEAHTLFEHPKYGKEAAEVAGRLIRKARAYGIILVFTTQRPDANSIPRSVSDNAIVRFCLAVTGHLPNDLILGTGAWQRGVRGTMFDPAKDAGTGWLARSALNYQIARAAFIKQDEAAEIGRRALALRTAAGTLSGQAAGEAITPEDDTDLLDDLRAVWPAGETAMHSHRLVEALAAYRPDRYGAWIATDKPADQMTDDELREARAARSTLLAQALKPYGVQTRQINKRGDGGSAKGVRWDDLPDPRDGTRDDAEDDSDDD</sequence>
<evidence type="ECO:0000256" key="5">
    <source>
        <dbReference type="SAM" id="Phobius"/>
    </source>
</evidence>
<feature type="domain" description="FtsK" evidence="6">
    <location>
        <begin position="356"/>
        <end position="550"/>
    </location>
</feature>
<proteinExistence type="predicted"/>
<dbReference type="Gene3D" id="3.40.50.300">
    <property type="entry name" value="P-loop containing nucleotide triphosphate hydrolases"/>
    <property type="match status" value="1"/>
</dbReference>
<protein>
    <submittedName>
        <fullName evidence="7">S-DNA-T family DNA segregation ATPase FtsK/SpoIIIE</fullName>
    </submittedName>
</protein>
<dbReference type="InterPro" id="IPR050206">
    <property type="entry name" value="FtsK/SpoIIIE/SftA"/>
</dbReference>
<evidence type="ECO:0000256" key="2">
    <source>
        <dbReference type="ARBA" id="ARBA00022840"/>
    </source>
</evidence>
<keyword evidence="5" id="KW-1133">Transmembrane helix</keyword>
<dbReference type="Proteomes" id="UP000539313">
    <property type="component" value="Unassembled WGS sequence"/>
</dbReference>
<dbReference type="AlphaFoldDB" id="A0A7W3R732"/>
<feature type="compositionally biased region" description="Basic and acidic residues" evidence="4">
    <location>
        <begin position="719"/>
        <end position="733"/>
    </location>
</feature>
<gene>
    <name evidence="7" type="ORF">HNR21_000936</name>
</gene>
<evidence type="ECO:0000259" key="6">
    <source>
        <dbReference type="PROSITE" id="PS50901"/>
    </source>
</evidence>
<organism evidence="7 8">
    <name type="scientific">Thermomonospora cellulosilytica</name>
    <dbReference type="NCBI Taxonomy" id="1411118"/>
    <lineage>
        <taxon>Bacteria</taxon>
        <taxon>Bacillati</taxon>
        <taxon>Actinomycetota</taxon>
        <taxon>Actinomycetes</taxon>
        <taxon>Streptosporangiales</taxon>
        <taxon>Thermomonosporaceae</taxon>
        <taxon>Thermomonospora</taxon>
    </lineage>
</organism>
<reference evidence="7 8" key="1">
    <citation type="submission" date="2020-08" db="EMBL/GenBank/DDBJ databases">
        <title>Sequencing the genomes of 1000 actinobacteria strains.</title>
        <authorList>
            <person name="Klenk H.-P."/>
        </authorList>
    </citation>
    <scope>NUCLEOTIDE SEQUENCE [LARGE SCALE GENOMIC DNA]</scope>
    <source>
        <strain evidence="7 8">DSM 45823</strain>
    </source>
</reference>
<dbReference type="PROSITE" id="PS50901">
    <property type="entry name" value="FTSK"/>
    <property type="match status" value="1"/>
</dbReference>
<evidence type="ECO:0000256" key="4">
    <source>
        <dbReference type="SAM" id="MobiDB-lite"/>
    </source>
</evidence>
<dbReference type="EMBL" id="JACJII010000001">
    <property type="protein sequence ID" value="MBA9002054.1"/>
    <property type="molecule type" value="Genomic_DNA"/>
</dbReference>
<keyword evidence="5" id="KW-0472">Membrane</keyword>
<feature type="transmembrane region" description="Helical" evidence="5">
    <location>
        <begin position="181"/>
        <end position="197"/>
    </location>
</feature>
<dbReference type="SUPFAM" id="SSF52540">
    <property type="entry name" value="P-loop containing nucleoside triphosphate hydrolases"/>
    <property type="match status" value="1"/>
</dbReference>
<accession>A0A7W3R732</accession>
<evidence type="ECO:0000256" key="1">
    <source>
        <dbReference type="ARBA" id="ARBA00022741"/>
    </source>
</evidence>
<evidence type="ECO:0000313" key="8">
    <source>
        <dbReference type="Proteomes" id="UP000539313"/>
    </source>
</evidence>
<keyword evidence="5" id="KW-0812">Transmembrane</keyword>
<comment type="caution">
    <text evidence="7">The sequence shown here is derived from an EMBL/GenBank/DDBJ whole genome shotgun (WGS) entry which is preliminary data.</text>
</comment>
<dbReference type="RefSeq" id="WP_182704213.1">
    <property type="nucleotide sequence ID" value="NZ_JACJII010000001.1"/>
</dbReference>
<feature type="binding site" evidence="3">
    <location>
        <begin position="372"/>
        <end position="379"/>
    </location>
    <ligand>
        <name>ATP</name>
        <dbReference type="ChEBI" id="CHEBI:30616"/>
    </ligand>
</feature>
<evidence type="ECO:0000256" key="3">
    <source>
        <dbReference type="PROSITE-ProRule" id="PRU00289"/>
    </source>
</evidence>
<dbReference type="PANTHER" id="PTHR22683">
    <property type="entry name" value="SPORULATION PROTEIN RELATED"/>
    <property type="match status" value="1"/>
</dbReference>
<keyword evidence="2 3" id="KW-0067">ATP-binding</keyword>
<dbReference type="Pfam" id="PF01580">
    <property type="entry name" value="FtsK_SpoIIIE"/>
    <property type="match status" value="1"/>
</dbReference>